<sequence length="75" mass="8742">MQIYYACFYLKIKEYDDDESDEKIIQSSEDLELIARLNLFVYYKKSDPAVTAPNLIQIDSSSFDLSKKLSKFTNS</sequence>
<comment type="caution">
    <text evidence="1">The sequence shown here is derived from an EMBL/GenBank/DDBJ whole genome shotgun (WGS) entry which is preliminary data.</text>
</comment>
<accession>A0A3M7S008</accession>
<organism evidence="1 2">
    <name type="scientific">Brachionus plicatilis</name>
    <name type="common">Marine rotifer</name>
    <name type="synonym">Brachionus muelleri</name>
    <dbReference type="NCBI Taxonomy" id="10195"/>
    <lineage>
        <taxon>Eukaryota</taxon>
        <taxon>Metazoa</taxon>
        <taxon>Spiralia</taxon>
        <taxon>Gnathifera</taxon>
        <taxon>Rotifera</taxon>
        <taxon>Eurotatoria</taxon>
        <taxon>Monogononta</taxon>
        <taxon>Pseudotrocha</taxon>
        <taxon>Ploima</taxon>
        <taxon>Brachionidae</taxon>
        <taxon>Brachionus</taxon>
    </lineage>
</organism>
<proteinExistence type="predicted"/>
<reference evidence="1 2" key="1">
    <citation type="journal article" date="2018" name="Sci. Rep.">
        <title>Genomic signatures of local adaptation to the degree of environmental predictability in rotifers.</title>
        <authorList>
            <person name="Franch-Gras L."/>
            <person name="Hahn C."/>
            <person name="Garcia-Roger E.M."/>
            <person name="Carmona M.J."/>
            <person name="Serra M."/>
            <person name="Gomez A."/>
        </authorList>
    </citation>
    <scope>NUCLEOTIDE SEQUENCE [LARGE SCALE GENOMIC DNA]</scope>
    <source>
        <strain evidence="1">HYR1</strain>
    </source>
</reference>
<keyword evidence="2" id="KW-1185">Reference proteome</keyword>
<evidence type="ECO:0000313" key="1">
    <source>
        <dbReference type="EMBL" id="RNA28945.1"/>
    </source>
</evidence>
<name>A0A3M7S008_BRAPC</name>
<dbReference type="AlphaFoldDB" id="A0A3M7S008"/>
<dbReference type="Proteomes" id="UP000276133">
    <property type="component" value="Unassembled WGS sequence"/>
</dbReference>
<protein>
    <submittedName>
        <fullName evidence="1">Uncharacterized protein</fullName>
    </submittedName>
</protein>
<evidence type="ECO:0000313" key="2">
    <source>
        <dbReference type="Proteomes" id="UP000276133"/>
    </source>
</evidence>
<gene>
    <name evidence="1" type="ORF">BpHYR1_037543</name>
</gene>
<dbReference type="EMBL" id="REGN01002307">
    <property type="protein sequence ID" value="RNA28945.1"/>
    <property type="molecule type" value="Genomic_DNA"/>
</dbReference>